<organism evidence="7 8">
    <name type="scientific">Colobus angolensis palliatus</name>
    <name type="common">Peters' Angolan colobus</name>
    <dbReference type="NCBI Taxonomy" id="336983"/>
    <lineage>
        <taxon>Eukaryota</taxon>
        <taxon>Metazoa</taxon>
        <taxon>Chordata</taxon>
        <taxon>Craniata</taxon>
        <taxon>Vertebrata</taxon>
        <taxon>Euteleostomi</taxon>
        <taxon>Mammalia</taxon>
        <taxon>Eutheria</taxon>
        <taxon>Euarchontoglires</taxon>
        <taxon>Primates</taxon>
        <taxon>Haplorrhini</taxon>
        <taxon>Catarrhini</taxon>
        <taxon>Cercopithecidae</taxon>
        <taxon>Colobinae</taxon>
        <taxon>Colobus</taxon>
    </lineage>
</organism>
<feature type="compositionally biased region" description="Basic residues" evidence="5">
    <location>
        <begin position="33"/>
        <end position="59"/>
    </location>
</feature>
<dbReference type="InterPro" id="IPR029123">
    <property type="entry name" value="RBM39_linker"/>
</dbReference>
<dbReference type="SUPFAM" id="SSF54928">
    <property type="entry name" value="RNA-binding domain, RBD"/>
    <property type="match status" value="2"/>
</dbReference>
<dbReference type="PROSITE" id="PS50102">
    <property type="entry name" value="RRM"/>
    <property type="match status" value="1"/>
</dbReference>
<protein>
    <recommendedName>
        <fullName evidence="6">RRM domain-containing protein</fullName>
    </recommendedName>
</protein>
<dbReference type="InterPro" id="IPR000504">
    <property type="entry name" value="RRM_dom"/>
</dbReference>
<dbReference type="GO" id="GO:0003723">
    <property type="term" value="F:RNA binding"/>
    <property type="evidence" value="ECO:0007669"/>
    <property type="project" value="UniProtKB-UniRule"/>
</dbReference>
<feature type="region of interest" description="Disordered" evidence="5">
    <location>
        <begin position="187"/>
        <end position="209"/>
    </location>
</feature>
<dbReference type="GO" id="GO:0005634">
    <property type="term" value="C:nucleus"/>
    <property type="evidence" value="ECO:0007669"/>
    <property type="project" value="InterPro"/>
</dbReference>
<evidence type="ECO:0000313" key="8">
    <source>
        <dbReference type="Proteomes" id="UP000233080"/>
    </source>
</evidence>
<dbReference type="Gene3D" id="3.30.70.330">
    <property type="match status" value="2"/>
</dbReference>
<feature type="compositionally biased region" description="Basic and acidic residues" evidence="5">
    <location>
        <begin position="94"/>
        <end position="108"/>
    </location>
</feature>
<dbReference type="PANTHER" id="PTHR48036">
    <property type="entry name" value="SPLICING FACTOR (PAD-1), PUTATIVE (AFU_ORTHOLOGUE AFUA_1G15810)-RELATED"/>
    <property type="match status" value="1"/>
</dbReference>
<dbReference type="STRING" id="336983.ENSCANP00000006779"/>
<proteinExistence type="predicted"/>
<evidence type="ECO:0000256" key="1">
    <source>
        <dbReference type="ARBA" id="ARBA00022553"/>
    </source>
</evidence>
<dbReference type="Ensembl" id="ENSCANT00000025451.1">
    <property type="protein sequence ID" value="ENSCANP00000006779.1"/>
    <property type="gene ID" value="ENSCANG00000022597.1"/>
</dbReference>
<evidence type="ECO:0000256" key="4">
    <source>
        <dbReference type="PROSITE-ProRule" id="PRU00176"/>
    </source>
</evidence>
<dbReference type="GO" id="GO:0006397">
    <property type="term" value="P:mRNA processing"/>
    <property type="evidence" value="ECO:0007669"/>
    <property type="project" value="InterPro"/>
</dbReference>
<reference evidence="7" key="2">
    <citation type="submission" date="2025-09" db="UniProtKB">
        <authorList>
            <consortium name="Ensembl"/>
        </authorList>
    </citation>
    <scope>IDENTIFICATION</scope>
</reference>
<feature type="compositionally biased region" description="Basic residues" evidence="5">
    <location>
        <begin position="84"/>
        <end position="93"/>
    </location>
</feature>
<sequence length="417" mass="46420">MADDIDVEAMLEVPYKKAENQLSRANGHEERKKSKSRSRSRERKRSKSKERKERKKSKSHERNRSRSRDRRFRGRYRSPYSGPNRRRFRSKSPFRKDKSPVREPIDNLTPEERDARIVFCMPLAAGIRPKDLEEFFSTVGKARDVRMISDRNSRRSKGIAYVEFVDVSSVPLAIGLTGQRVSGVPVNSTGITGRKKQSCSHGKQSGRPMKVGHVTEHADASSTSSFLDSDKLEGTGIDLGTTGRLQLMARLAEDTGLQIPPAAQQALQMSGSLAFDAVAEFSFVIDLQTRLSQQTEASTLAAAASVQPLATQCFQLSNMFNPQTEEVGWDTESKDDVIEECNKHGGVNNIYVDKNSAQGNVYVKCPSIATAIAAVNALHGRWFAGKMITAAYVPLPTYYNLFPDSMTATQLLVPSRR</sequence>
<dbReference type="Pfam" id="PF00076">
    <property type="entry name" value="RRM_1"/>
    <property type="match status" value="1"/>
</dbReference>
<dbReference type="InterPro" id="IPR012677">
    <property type="entry name" value="Nucleotide-bd_a/b_plait_sf"/>
</dbReference>
<dbReference type="SMART" id="SM00360">
    <property type="entry name" value="RRM"/>
    <property type="match status" value="2"/>
</dbReference>
<feature type="domain" description="RRM" evidence="6">
    <location>
        <begin position="116"/>
        <end position="216"/>
    </location>
</feature>
<feature type="compositionally biased region" description="Basic residues" evidence="5">
    <location>
        <begin position="67"/>
        <end position="76"/>
    </location>
</feature>
<dbReference type="Pfam" id="PF15519">
    <property type="entry name" value="RBM39linker"/>
    <property type="match status" value="1"/>
</dbReference>
<keyword evidence="2" id="KW-0677">Repeat</keyword>
<evidence type="ECO:0000256" key="3">
    <source>
        <dbReference type="ARBA" id="ARBA00022884"/>
    </source>
</evidence>
<dbReference type="CDD" id="cd12285">
    <property type="entry name" value="RRM3_RBM39_like"/>
    <property type="match status" value="1"/>
</dbReference>
<dbReference type="CDD" id="cd12283">
    <property type="entry name" value="RRM1_RBM39_like"/>
    <property type="match status" value="1"/>
</dbReference>
<accession>A0A2K5HR15</accession>
<dbReference type="Proteomes" id="UP000233080">
    <property type="component" value="Unassembled WGS sequence"/>
</dbReference>
<evidence type="ECO:0000259" key="6">
    <source>
        <dbReference type="PROSITE" id="PS50102"/>
    </source>
</evidence>
<evidence type="ECO:0000256" key="2">
    <source>
        <dbReference type="ARBA" id="ARBA00022737"/>
    </source>
</evidence>
<keyword evidence="3 4" id="KW-0694">RNA-binding</keyword>
<evidence type="ECO:0000256" key="5">
    <source>
        <dbReference type="SAM" id="MobiDB-lite"/>
    </source>
</evidence>
<dbReference type="OMA" id="RYFAGNT"/>
<keyword evidence="8" id="KW-1185">Reference proteome</keyword>
<dbReference type="InterPro" id="IPR006509">
    <property type="entry name" value="RBM39_SF"/>
</dbReference>
<evidence type="ECO:0000313" key="7">
    <source>
        <dbReference type="Ensembl" id="ENSCANP00000006779.1"/>
    </source>
</evidence>
<keyword evidence="1" id="KW-0597">Phosphoprotein</keyword>
<dbReference type="FunFam" id="3.30.70.330:FF:000090">
    <property type="entry name" value="RNA-binding protein 39 isoform X1"/>
    <property type="match status" value="1"/>
</dbReference>
<feature type="region of interest" description="Disordered" evidence="5">
    <location>
        <begin position="15"/>
        <end position="108"/>
    </location>
</feature>
<reference evidence="7" key="1">
    <citation type="submission" date="2025-08" db="UniProtKB">
        <authorList>
            <consortium name="Ensembl"/>
        </authorList>
    </citation>
    <scope>IDENTIFICATION</scope>
</reference>
<dbReference type="InterPro" id="IPR035979">
    <property type="entry name" value="RBD_domain_sf"/>
</dbReference>
<dbReference type="AlphaFoldDB" id="A0A2K5HR15"/>
<name>A0A2K5HR15_COLAP</name>